<reference evidence="4 5" key="1">
    <citation type="submission" date="2018-11" db="EMBL/GenBank/DDBJ databases">
        <title>Draft genome analysis of Rheinheimera mesophila isolated from an industrial waste site.</title>
        <authorList>
            <person name="Yu Q."/>
            <person name="Qi Y."/>
            <person name="Zhang H."/>
            <person name="Lu Y."/>
            <person name="Pu J."/>
        </authorList>
    </citation>
    <scope>NUCLEOTIDE SEQUENCE [LARGE SCALE GENOMIC DNA]</scope>
    <source>
        <strain evidence="4 5">IITR13</strain>
    </source>
</reference>
<dbReference type="InterPro" id="IPR004046">
    <property type="entry name" value="GST_C"/>
</dbReference>
<feature type="domain" description="GST C-terminal" evidence="3">
    <location>
        <begin position="86"/>
        <end position="213"/>
    </location>
</feature>
<accession>A0A3P3QQ50</accession>
<protein>
    <submittedName>
        <fullName evidence="4">Glutathione S-transferase family protein</fullName>
    </submittedName>
</protein>
<keyword evidence="4" id="KW-0808">Transferase</keyword>
<feature type="domain" description="GST N-terminal" evidence="2">
    <location>
        <begin position="1"/>
        <end position="80"/>
    </location>
</feature>
<dbReference type="OrthoDB" id="9803562at2"/>
<dbReference type="Pfam" id="PF02798">
    <property type="entry name" value="GST_N"/>
    <property type="match status" value="1"/>
</dbReference>
<dbReference type="CDD" id="cd03188">
    <property type="entry name" value="GST_C_Beta"/>
    <property type="match status" value="1"/>
</dbReference>
<dbReference type="PANTHER" id="PTHR44051:SF8">
    <property type="entry name" value="GLUTATHIONE S-TRANSFERASE GSTA"/>
    <property type="match status" value="1"/>
</dbReference>
<evidence type="ECO:0000259" key="3">
    <source>
        <dbReference type="PROSITE" id="PS50405"/>
    </source>
</evidence>
<dbReference type="Proteomes" id="UP000276260">
    <property type="component" value="Unassembled WGS sequence"/>
</dbReference>
<dbReference type="SFLD" id="SFLDS00019">
    <property type="entry name" value="Glutathione_Transferase_(cytos"/>
    <property type="match status" value="1"/>
</dbReference>
<dbReference type="SUPFAM" id="SSF47616">
    <property type="entry name" value="GST C-terminal domain-like"/>
    <property type="match status" value="1"/>
</dbReference>
<dbReference type="PROSITE" id="PS50405">
    <property type="entry name" value="GST_CTER"/>
    <property type="match status" value="1"/>
</dbReference>
<proteinExistence type="inferred from homology"/>
<keyword evidence="5" id="KW-1185">Reference proteome</keyword>
<dbReference type="RefSeq" id="WP_046521245.1">
    <property type="nucleotide sequence ID" value="NZ_LAVS01000091.1"/>
</dbReference>
<dbReference type="PROSITE" id="PS50404">
    <property type="entry name" value="GST_NTER"/>
    <property type="match status" value="1"/>
</dbReference>
<dbReference type="PANTHER" id="PTHR44051">
    <property type="entry name" value="GLUTATHIONE S-TRANSFERASE-RELATED"/>
    <property type="match status" value="1"/>
</dbReference>
<dbReference type="Gene3D" id="1.20.1050.10">
    <property type="match status" value="1"/>
</dbReference>
<organism evidence="4 5">
    <name type="scientific">Rheinheimera mesophila</name>
    <dbReference type="NCBI Taxonomy" id="1547515"/>
    <lineage>
        <taxon>Bacteria</taxon>
        <taxon>Pseudomonadati</taxon>
        <taxon>Pseudomonadota</taxon>
        <taxon>Gammaproteobacteria</taxon>
        <taxon>Chromatiales</taxon>
        <taxon>Chromatiaceae</taxon>
        <taxon>Rheinheimera</taxon>
    </lineage>
</organism>
<dbReference type="Pfam" id="PF00043">
    <property type="entry name" value="GST_C"/>
    <property type="match status" value="1"/>
</dbReference>
<dbReference type="SFLD" id="SFLDG00358">
    <property type="entry name" value="Main_(cytGST)"/>
    <property type="match status" value="1"/>
</dbReference>
<evidence type="ECO:0000256" key="1">
    <source>
        <dbReference type="RuleBase" id="RU003494"/>
    </source>
</evidence>
<dbReference type="GO" id="GO:0016740">
    <property type="term" value="F:transferase activity"/>
    <property type="evidence" value="ECO:0007669"/>
    <property type="project" value="UniProtKB-KW"/>
</dbReference>
<gene>
    <name evidence="4" type="ORF">EIK76_04740</name>
</gene>
<comment type="similarity">
    <text evidence="1">Belongs to the GST superfamily.</text>
</comment>
<dbReference type="SFLD" id="SFLDG01150">
    <property type="entry name" value="Main.1:_Beta-like"/>
    <property type="match status" value="1"/>
</dbReference>
<dbReference type="Gene3D" id="3.40.30.10">
    <property type="entry name" value="Glutaredoxin"/>
    <property type="match status" value="1"/>
</dbReference>
<sequence>MYQLYYSPSTASMAPHILLEELAVPYELVLTDTATGSHKKAEYLALNPNGTIPTLIDRGQVVFETAAICLHLVDSHPEKNLFPAPGTLKRAEAYKWLIWFSATLQSTLVVYFYPERWVTGEQNAADLKRHAQQKAQGLLEQMDKHLASHCSPWFLGEEFSLIDIYAMMLCRWTRHFDDKKARDYPSIALWVQKVLARPAVQKVMDYDGLVKPYV</sequence>
<dbReference type="InterPro" id="IPR040079">
    <property type="entry name" value="Glutathione_S-Trfase"/>
</dbReference>
<evidence type="ECO:0000259" key="2">
    <source>
        <dbReference type="PROSITE" id="PS50404"/>
    </source>
</evidence>
<comment type="caution">
    <text evidence="4">The sequence shown here is derived from an EMBL/GenBank/DDBJ whole genome shotgun (WGS) entry which is preliminary data.</text>
</comment>
<evidence type="ECO:0000313" key="5">
    <source>
        <dbReference type="Proteomes" id="UP000276260"/>
    </source>
</evidence>
<evidence type="ECO:0000313" key="4">
    <source>
        <dbReference type="EMBL" id="RRJ23382.1"/>
    </source>
</evidence>
<dbReference type="InterPro" id="IPR010987">
    <property type="entry name" value="Glutathione-S-Trfase_C-like"/>
</dbReference>
<dbReference type="InterPro" id="IPR004045">
    <property type="entry name" value="Glutathione_S-Trfase_N"/>
</dbReference>
<dbReference type="EMBL" id="RRCF01000001">
    <property type="protein sequence ID" value="RRJ23382.1"/>
    <property type="molecule type" value="Genomic_DNA"/>
</dbReference>
<dbReference type="AlphaFoldDB" id="A0A3P3QQ50"/>
<dbReference type="InterPro" id="IPR036282">
    <property type="entry name" value="Glutathione-S-Trfase_C_sf"/>
</dbReference>
<dbReference type="InterPro" id="IPR036249">
    <property type="entry name" value="Thioredoxin-like_sf"/>
</dbReference>
<dbReference type="CDD" id="cd03057">
    <property type="entry name" value="GST_N_Beta"/>
    <property type="match status" value="1"/>
</dbReference>
<dbReference type="SUPFAM" id="SSF52833">
    <property type="entry name" value="Thioredoxin-like"/>
    <property type="match status" value="1"/>
</dbReference>
<name>A0A3P3QQ50_9GAMM</name>